<dbReference type="InterPro" id="IPR006240">
    <property type="entry name" value="CysQ"/>
</dbReference>
<feature type="binding site" evidence="10">
    <location>
        <position position="84"/>
    </location>
    <ligand>
        <name>Mg(2+)</name>
        <dbReference type="ChEBI" id="CHEBI:18420"/>
        <label>1</label>
        <note>catalytic</note>
    </ligand>
</feature>
<dbReference type="GO" id="GO:0046854">
    <property type="term" value="P:phosphatidylinositol phosphate biosynthetic process"/>
    <property type="evidence" value="ECO:0007669"/>
    <property type="project" value="InterPro"/>
</dbReference>
<evidence type="ECO:0000256" key="4">
    <source>
        <dbReference type="ARBA" id="ARBA00022519"/>
    </source>
</evidence>
<dbReference type="InterPro" id="IPR050725">
    <property type="entry name" value="CysQ/Inositol_MonoPase"/>
</dbReference>
<evidence type="ECO:0000256" key="5">
    <source>
        <dbReference type="ARBA" id="ARBA00022723"/>
    </source>
</evidence>
<feature type="binding site" evidence="10">
    <location>
        <position position="63"/>
    </location>
    <ligand>
        <name>Mg(2+)</name>
        <dbReference type="ChEBI" id="CHEBI:18420"/>
        <label>1</label>
        <note>catalytic</note>
    </ligand>
</feature>
<gene>
    <name evidence="9" type="primary">cysQ</name>
    <name evidence="11" type="ORF">BSZ37_16455</name>
</gene>
<evidence type="ECO:0000256" key="7">
    <source>
        <dbReference type="ARBA" id="ARBA00022842"/>
    </source>
</evidence>
<accession>A0A271J3P4</accession>
<dbReference type="PROSITE" id="PS00629">
    <property type="entry name" value="IMP_1"/>
    <property type="match status" value="1"/>
</dbReference>
<feature type="binding site" evidence="9">
    <location>
        <position position="82"/>
    </location>
    <ligand>
        <name>Mg(2+)</name>
        <dbReference type="ChEBI" id="CHEBI:18420"/>
        <label>2</label>
    </ligand>
</feature>
<evidence type="ECO:0000256" key="6">
    <source>
        <dbReference type="ARBA" id="ARBA00022801"/>
    </source>
</evidence>
<organism evidence="11 12">
    <name type="scientific">Rubrivirga marina</name>
    <dbReference type="NCBI Taxonomy" id="1196024"/>
    <lineage>
        <taxon>Bacteria</taxon>
        <taxon>Pseudomonadati</taxon>
        <taxon>Rhodothermota</taxon>
        <taxon>Rhodothermia</taxon>
        <taxon>Rhodothermales</taxon>
        <taxon>Rubricoccaceae</taxon>
        <taxon>Rubrivirga</taxon>
    </lineage>
</organism>
<feature type="binding site" evidence="10">
    <location>
        <position position="218"/>
    </location>
    <ligand>
        <name>Mg(2+)</name>
        <dbReference type="ChEBI" id="CHEBI:18420"/>
        <label>1</label>
        <note>catalytic</note>
    </ligand>
</feature>
<dbReference type="GO" id="GO:0000103">
    <property type="term" value="P:sulfate assimilation"/>
    <property type="evidence" value="ECO:0007669"/>
    <property type="project" value="TreeGrafter"/>
</dbReference>
<dbReference type="OrthoDB" id="9772456at2"/>
<evidence type="ECO:0000256" key="10">
    <source>
        <dbReference type="PIRSR" id="PIRSR600760-2"/>
    </source>
</evidence>
<dbReference type="EC" id="3.1.3.7" evidence="9"/>
<dbReference type="CDD" id="cd01638">
    <property type="entry name" value="CysQ"/>
    <property type="match status" value="1"/>
</dbReference>
<dbReference type="GO" id="GO:0008441">
    <property type="term" value="F:3'(2'),5'-bisphosphate nucleotidase activity"/>
    <property type="evidence" value="ECO:0007669"/>
    <property type="project" value="UniProtKB-UniRule"/>
</dbReference>
<dbReference type="Gene3D" id="3.40.190.80">
    <property type="match status" value="1"/>
</dbReference>
<keyword evidence="5 9" id="KW-0479">Metal-binding</keyword>
<evidence type="ECO:0000313" key="11">
    <source>
        <dbReference type="EMBL" id="PAP77917.1"/>
    </source>
</evidence>
<comment type="cofactor">
    <cofactor evidence="9 10">
        <name>Mg(2+)</name>
        <dbReference type="ChEBI" id="CHEBI:18420"/>
    </cofactor>
</comment>
<feature type="binding site" evidence="9">
    <location>
        <position position="85"/>
    </location>
    <ligand>
        <name>Mg(2+)</name>
        <dbReference type="ChEBI" id="CHEBI:18420"/>
        <label>2</label>
    </ligand>
</feature>
<evidence type="ECO:0000256" key="9">
    <source>
        <dbReference type="HAMAP-Rule" id="MF_02095"/>
    </source>
</evidence>
<dbReference type="SUPFAM" id="SSF56655">
    <property type="entry name" value="Carbohydrate phosphatase"/>
    <property type="match status" value="1"/>
</dbReference>
<feature type="binding site" evidence="10">
    <location>
        <position position="85"/>
    </location>
    <ligand>
        <name>Mg(2+)</name>
        <dbReference type="ChEBI" id="CHEBI:18420"/>
        <label>1</label>
        <note>catalytic</note>
    </ligand>
</feature>
<keyword evidence="3 9" id="KW-1003">Cell membrane</keyword>
<feature type="binding site" evidence="9">
    <location>
        <position position="63"/>
    </location>
    <ligand>
        <name>Mg(2+)</name>
        <dbReference type="ChEBI" id="CHEBI:18420"/>
        <label>1</label>
    </ligand>
</feature>
<dbReference type="InterPro" id="IPR020583">
    <property type="entry name" value="Inositol_monoP_metal-BS"/>
</dbReference>
<dbReference type="InterPro" id="IPR020550">
    <property type="entry name" value="Inositol_monophosphatase_CS"/>
</dbReference>
<feature type="binding site" evidence="10">
    <location>
        <position position="82"/>
    </location>
    <ligand>
        <name>Mg(2+)</name>
        <dbReference type="ChEBI" id="CHEBI:18420"/>
        <label>1</label>
        <note>catalytic</note>
    </ligand>
</feature>
<dbReference type="Gene3D" id="3.30.540.10">
    <property type="entry name" value="Fructose-1,6-Bisphosphatase, subunit A, domain 1"/>
    <property type="match status" value="1"/>
</dbReference>
<dbReference type="PROSITE" id="PS00630">
    <property type="entry name" value="IMP_2"/>
    <property type="match status" value="1"/>
</dbReference>
<comment type="caution">
    <text evidence="11">The sequence shown here is derived from an EMBL/GenBank/DDBJ whole genome shotgun (WGS) entry which is preliminary data.</text>
</comment>
<feature type="binding site" evidence="9">
    <location>
        <position position="218"/>
    </location>
    <ligand>
        <name>substrate</name>
    </ligand>
</feature>
<feature type="binding site" evidence="9">
    <location>
        <position position="218"/>
    </location>
    <ligand>
        <name>Mg(2+)</name>
        <dbReference type="ChEBI" id="CHEBI:18420"/>
        <label>2</label>
    </ligand>
</feature>
<proteinExistence type="inferred from homology"/>
<dbReference type="GO" id="GO:0005886">
    <property type="term" value="C:plasma membrane"/>
    <property type="evidence" value="ECO:0007669"/>
    <property type="project" value="UniProtKB-SubCell"/>
</dbReference>
<comment type="function">
    <text evidence="9">Converts adenosine-3',5'-bisphosphate (PAP) to AMP.</text>
</comment>
<keyword evidence="8 9" id="KW-0472">Membrane</keyword>
<keyword evidence="6 9" id="KW-0378">Hydrolase</keyword>
<dbReference type="EMBL" id="MQWD01000001">
    <property type="protein sequence ID" value="PAP77917.1"/>
    <property type="molecule type" value="Genomic_DNA"/>
</dbReference>
<evidence type="ECO:0000256" key="1">
    <source>
        <dbReference type="ARBA" id="ARBA00001625"/>
    </source>
</evidence>
<dbReference type="HAMAP" id="MF_02095">
    <property type="entry name" value="CysQ"/>
    <property type="match status" value="1"/>
</dbReference>
<evidence type="ECO:0000313" key="12">
    <source>
        <dbReference type="Proteomes" id="UP000216339"/>
    </source>
</evidence>
<evidence type="ECO:0000256" key="3">
    <source>
        <dbReference type="ARBA" id="ARBA00022475"/>
    </source>
</evidence>
<protein>
    <recommendedName>
        <fullName evidence="9">3'(2'),5'-bisphosphate nucleotidase CysQ</fullName>
        <ecNumber evidence="9">3.1.3.7</ecNumber>
    </recommendedName>
    <alternativeName>
        <fullName evidence="9">3'(2'),5-bisphosphonucleoside 3'(2')-phosphohydrolase</fullName>
    </alternativeName>
    <alternativeName>
        <fullName evidence="9">3'-phosphoadenosine 5'-phosphate phosphatase</fullName>
        <shortName evidence="9">PAP phosphatase</shortName>
    </alternativeName>
</protein>
<feature type="binding site" evidence="9">
    <location>
        <position position="82"/>
    </location>
    <ligand>
        <name>Mg(2+)</name>
        <dbReference type="ChEBI" id="CHEBI:18420"/>
        <label>1</label>
    </ligand>
</feature>
<dbReference type="GO" id="GO:0050427">
    <property type="term" value="P:3'-phosphoadenosine 5'-phosphosulfate metabolic process"/>
    <property type="evidence" value="ECO:0007669"/>
    <property type="project" value="TreeGrafter"/>
</dbReference>
<dbReference type="GO" id="GO:0000287">
    <property type="term" value="F:magnesium ion binding"/>
    <property type="evidence" value="ECO:0007669"/>
    <property type="project" value="UniProtKB-UniRule"/>
</dbReference>
<comment type="subcellular location">
    <subcellularLocation>
        <location evidence="9">Cell membrane</location>
        <topology evidence="9">Peripheral membrane protein</topology>
        <orientation evidence="9">Cytoplasmic side</orientation>
    </subcellularLocation>
</comment>
<keyword evidence="7 9" id="KW-0460">Magnesium</keyword>
<feature type="binding site" evidence="9">
    <location>
        <position position="63"/>
    </location>
    <ligand>
        <name>substrate</name>
    </ligand>
</feature>
<evidence type="ECO:0000256" key="8">
    <source>
        <dbReference type="ARBA" id="ARBA00023136"/>
    </source>
</evidence>
<dbReference type="PANTHER" id="PTHR43028:SF5">
    <property type="entry name" value="3'(2'),5'-BISPHOSPHATE NUCLEOTIDASE 1"/>
    <property type="match status" value="1"/>
</dbReference>
<dbReference type="PANTHER" id="PTHR43028">
    <property type="entry name" value="3'(2'),5'-BISPHOSPHATE NUCLEOTIDASE 1"/>
    <property type="match status" value="1"/>
</dbReference>
<keyword evidence="4" id="KW-0997">Cell inner membrane</keyword>
<sequence length="268" mass="28015">MSDLLALALGAARAAGDAILAFYGQPLTVDAKADDSPLTQADLAAHRTIADHLAGSGIPLLSEEGDPESQDRKAWGRFWCVDPLDGTKEFVKGSTAGGKASGEFTVNIALIEDGAPVLGVVHVPVLGVTYFAADGEAWKQVKGADPVAIATRPAPEGALTVVASRDHAGPEVAAILERIEAEGRSVESASMGSSLKFCLVAEGQADFYPRTVPTFEWDTAAAQAVVEAAGGGVSTRADDRLAYNKDDLRNPSVFCWGDPALAWRPWLS</sequence>
<dbReference type="InterPro" id="IPR000760">
    <property type="entry name" value="Inositol_monophosphatase-like"/>
</dbReference>
<dbReference type="Proteomes" id="UP000216339">
    <property type="component" value="Unassembled WGS sequence"/>
</dbReference>
<keyword evidence="12" id="KW-1185">Reference proteome</keyword>
<comment type="catalytic activity">
    <reaction evidence="1 9">
        <text>adenosine 3',5'-bisphosphate + H2O = AMP + phosphate</text>
        <dbReference type="Rhea" id="RHEA:10040"/>
        <dbReference type="ChEBI" id="CHEBI:15377"/>
        <dbReference type="ChEBI" id="CHEBI:43474"/>
        <dbReference type="ChEBI" id="CHEBI:58343"/>
        <dbReference type="ChEBI" id="CHEBI:456215"/>
        <dbReference type="EC" id="3.1.3.7"/>
    </reaction>
</comment>
<feature type="binding site" evidence="9">
    <location>
        <begin position="84"/>
        <end position="87"/>
    </location>
    <ligand>
        <name>substrate</name>
    </ligand>
</feature>
<dbReference type="AlphaFoldDB" id="A0A271J3P4"/>
<name>A0A271J3P4_9BACT</name>
<evidence type="ECO:0000256" key="2">
    <source>
        <dbReference type="ARBA" id="ARBA00005289"/>
    </source>
</evidence>
<dbReference type="NCBIfam" id="TIGR01331">
    <property type="entry name" value="bisphos_cysQ"/>
    <property type="match status" value="1"/>
</dbReference>
<comment type="similarity">
    <text evidence="2 9">Belongs to the inositol monophosphatase superfamily. CysQ family.</text>
</comment>
<feature type="binding site" evidence="9">
    <location>
        <position position="84"/>
    </location>
    <ligand>
        <name>Mg(2+)</name>
        <dbReference type="ChEBI" id="CHEBI:18420"/>
        <label>1</label>
    </ligand>
</feature>
<reference evidence="11 12" key="1">
    <citation type="submission" date="2016-11" db="EMBL/GenBank/DDBJ databases">
        <title>Study of marine rhodopsin-containing bacteria.</title>
        <authorList>
            <person name="Yoshizawa S."/>
            <person name="Kumagai Y."/>
            <person name="Kogure K."/>
        </authorList>
    </citation>
    <scope>NUCLEOTIDE SEQUENCE [LARGE SCALE GENOMIC DNA]</scope>
    <source>
        <strain evidence="11 12">SAORIC-28</strain>
    </source>
</reference>
<dbReference type="Pfam" id="PF00459">
    <property type="entry name" value="Inositol_P"/>
    <property type="match status" value="1"/>
</dbReference>
<dbReference type="RefSeq" id="WP_095511588.1">
    <property type="nucleotide sequence ID" value="NZ_MQWD01000001.1"/>
</dbReference>